<protein>
    <submittedName>
        <fullName evidence="6">TetR/AcrR family transcriptional regulator</fullName>
    </submittedName>
</protein>
<feature type="DNA-binding region" description="H-T-H motif" evidence="4">
    <location>
        <begin position="34"/>
        <end position="53"/>
    </location>
</feature>
<dbReference type="Proteomes" id="UP000715441">
    <property type="component" value="Unassembled WGS sequence"/>
</dbReference>
<dbReference type="SUPFAM" id="SSF46689">
    <property type="entry name" value="Homeodomain-like"/>
    <property type="match status" value="1"/>
</dbReference>
<dbReference type="Gene3D" id="1.10.10.60">
    <property type="entry name" value="Homeodomain-like"/>
    <property type="match status" value="1"/>
</dbReference>
<dbReference type="SUPFAM" id="SSF48498">
    <property type="entry name" value="Tetracyclin repressor-like, C-terminal domain"/>
    <property type="match status" value="1"/>
</dbReference>
<reference evidence="6 7" key="1">
    <citation type="submission" date="2020-04" db="EMBL/GenBank/DDBJ databases">
        <title>Novel species.</title>
        <authorList>
            <person name="Teo W.F.A."/>
            <person name="Lipun K."/>
            <person name="Srisuk N."/>
            <person name="Duangmal K."/>
        </authorList>
    </citation>
    <scope>NUCLEOTIDE SEQUENCE [LARGE SCALE GENOMIC DNA]</scope>
    <source>
        <strain evidence="6 7">K13G38</strain>
    </source>
</reference>
<evidence type="ECO:0000313" key="7">
    <source>
        <dbReference type="Proteomes" id="UP000715441"/>
    </source>
</evidence>
<evidence type="ECO:0000313" key="6">
    <source>
        <dbReference type="EMBL" id="NKQ57920.1"/>
    </source>
</evidence>
<dbReference type="PRINTS" id="PR00455">
    <property type="entry name" value="HTHTETR"/>
</dbReference>
<dbReference type="InterPro" id="IPR041490">
    <property type="entry name" value="KstR2_TetR_C"/>
</dbReference>
<dbReference type="EMBL" id="JAAXLS010000044">
    <property type="protein sequence ID" value="NKQ57920.1"/>
    <property type="molecule type" value="Genomic_DNA"/>
</dbReference>
<proteinExistence type="predicted"/>
<dbReference type="InterPro" id="IPR036271">
    <property type="entry name" value="Tet_transcr_reg_TetR-rel_C_sf"/>
</dbReference>
<keyword evidence="3" id="KW-0804">Transcription</keyword>
<dbReference type="InterPro" id="IPR009057">
    <property type="entry name" value="Homeodomain-like_sf"/>
</dbReference>
<evidence type="ECO:0000256" key="3">
    <source>
        <dbReference type="ARBA" id="ARBA00023163"/>
    </source>
</evidence>
<dbReference type="Gene3D" id="1.10.357.10">
    <property type="entry name" value="Tetracycline Repressor, domain 2"/>
    <property type="match status" value="1"/>
</dbReference>
<evidence type="ECO:0000256" key="2">
    <source>
        <dbReference type="ARBA" id="ARBA00023125"/>
    </source>
</evidence>
<keyword evidence="1" id="KW-0805">Transcription regulation</keyword>
<sequence length="207" mass="22523">MGRVSNSVRPPFRLDEIVDIAVRAFLEHGYDATSMSDLAKAAGITKSSFYHHVSSKEELFELGVGRALDALFGVLKEPEALSGPAADRVRHIIRQMVKIITARLPEVALLVRTHGNTPAEERAMRRRKQFDQAMTALVEQAVHEGGLRLTMDPGLFSRLALGAAVSVVEWYRPSGRVSADRLTDAVESLIFDSPVAAPAAEPVAGTH</sequence>
<evidence type="ECO:0000259" key="5">
    <source>
        <dbReference type="PROSITE" id="PS50977"/>
    </source>
</evidence>
<dbReference type="InterPro" id="IPR050109">
    <property type="entry name" value="HTH-type_TetR-like_transc_reg"/>
</dbReference>
<dbReference type="Pfam" id="PF00440">
    <property type="entry name" value="TetR_N"/>
    <property type="match status" value="1"/>
</dbReference>
<dbReference type="Pfam" id="PF17932">
    <property type="entry name" value="TetR_C_24"/>
    <property type="match status" value="1"/>
</dbReference>
<gene>
    <name evidence="6" type="ORF">HFP15_34170</name>
</gene>
<dbReference type="PANTHER" id="PTHR30055:SF234">
    <property type="entry name" value="HTH-TYPE TRANSCRIPTIONAL REGULATOR BETI"/>
    <property type="match status" value="1"/>
</dbReference>
<evidence type="ECO:0000256" key="4">
    <source>
        <dbReference type="PROSITE-ProRule" id="PRU00335"/>
    </source>
</evidence>
<dbReference type="PANTHER" id="PTHR30055">
    <property type="entry name" value="HTH-TYPE TRANSCRIPTIONAL REGULATOR RUTR"/>
    <property type="match status" value="1"/>
</dbReference>
<evidence type="ECO:0000256" key="1">
    <source>
        <dbReference type="ARBA" id="ARBA00023015"/>
    </source>
</evidence>
<keyword evidence="2 4" id="KW-0238">DNA-binding</keyword>
<dbReference type="PROSITE" id="PS50977">
    <property type="entry name" value="HTH_TETR_2"/>
    <property type="match status" value="1"/>
</dbReference>
<organism evidence="6 7">
    <name type="scientific">Amycolatopsis acididurans</name>
    <dbReference type="NCBI Taxonomy" id="2724524"/>
    <lineage>
        <taxon>Bacteria</taxon>
        <taxon>Bacillati</taxon>
        <taxon>Actinomycetota</taxon>
        <taxon>Actinomycetes</taxon>
        <taxon>Pseudonocardiales</taxon>
        <taxon>Pseudonocardiaceae</taxon>
        <taxon>Amycolatopsis</taxon>
    </lineage>
</organism>
<feature type="domain" description="HTH tetR-type" evidence="5">
    <location>
        <begin position="11"/>
        <end position="71"/>
    </location>
</feature>
<keyword evidence="7" id="KW-1185">Reference proteome</keyword>
<name>A0ABX1JGL7_9PSEU</name>
<comment type="caution">
    <text evidence="6">The sequence shown here is derived from an EMBL/GenBank/DDBJ whole genome shotgun (WGS) entry which is preliminary data.</text>
</comment>
<dbReference type="InterPro" id="IPR001647">
    <property type="entry name" value="HTH_TetR"/>
</dbReference>
<dbReference type="RefSeq" id="WP_168521243.1">
    <property type="nucleotide sequence ID" value="NZ_JAAXLS010000044.1"/>
</dbReference>
<accession>A0ABX1JGL7</accession>